<name>A0A3D1JJK7_9CHLR</name>
<evidence type="ECO:0008006" key="3">
    <source>
        <dbReference type="Google" id="ProtNLM"/>
    </source>
</evidence>
<protein>
    <recommendedName>
        <fullName evidence="3">DUF1565 domain-containing protein</fullName>
    </recommendedName>
</protein>
<gene>
    <name evidence="1" type="ORF">DEQ80_08100</name>
</gene>
<dbReference type="InterPro" id="IPR012334">
    <property type="entry name" value="Pectin_lyas_fold"/>
</dbReference>
<dbReference type="NCBIfam" id="NF041518">
    <property type="entry name" value="choice_anch_Q"/>
    <property type="match status" value="1"/>
</dbReference>
<reference evidence="1 2" key="1">
    <citation type="journal article" date="2018" name="Nat. Biotechnol.">
        <title>A standardized bacterial taxonomy based on genome phylogeny substantially revises the tree of life.</title>
        <authorList>
            <person name="Parks D.H."/>
            <person name="Chuvochina M."/>
            <person name="Waite D.W."/>
            <person name="Rinke C."/>
            <person name="Skarshewski A."/>
            <person name="Chaumeil P.A."/>
            <person name="Hugenholtz P."/>
        </authorList>
    </citation>
    <scope>NUCLEOTIDE SEQUENCE [LARGE SCALE GENOMIC DNA]</scope>
    <source>
        <strain evidence="1">UBA8781</strain>
    </source>
</reference>
<comment type="caution">
    <text evidence="1">The sequence shown here is derived from an EMBL/GenBank/DDBJ whole genome shotgun (WGS) entry which is preliminary data.</text>
</comment>
<dbReference type="Gene3D" id="2.160.20.10">
    <property type="entry name" value="Single-stranded right-handed beta-helix, Pectin lyase-like"/>
    <property type="match status" value="1"/>
</dbReference>
<accession>A0A3D1JJK7</accession>
<evidence type="ECO:0000313" key="1">
    <source>
        <dbReference type="EMBL" id="HCE17806.1"/>
    </source>
</evidence>
<dbReference type="Proteomes" id="UP000264141">
    <property type="component" value="Unassembled WGS sequence"/>
</dbReference>
<evidence type="ECO:0000313" key="2">
    <source>
        <dbReference type="Proteomes" id="UP000264141"/>
    </source>
</evidence>
<dbReference type="STRING" id="229919.GCA_001050195_03373"/>
<dbReference type="SUPFAM" id="SSF51126">
    <property type="entry name" value="Pectin lyase-like"/>
    <property type="match status" value="1"/>
</dbReference>
<dbReference type="InterPro" id="IPR011050">
    <property type="entry name" value="Pectin_lyase_fold/virulence"/>
</dbReference>
<organism evidence="1 2">
    <name type="scientific">Anaerolinea thermolimosa</name>
    <dbReference type="NCBI Taxonomy" id="229919"/>
    <lineage>
        <taxon>Bacteria</taxon>
        <taxon>Bacillati</taxon>
        <taxon>Chloroflexota</taxon>
        <taxon>Anaerolineae</taxon>
        <taxon>Anaerolineales</taxon>
        <taxon>Anaerolineaceae</taxon>
        <taxon>Anaerolinea</taxon>
    </lineage>
</organism>
<dbReference type="EMBL" id="DPBP01000031">
    <property type="protein sequence ID" value="HCE17806.1"/>
    <property type="molecule type" value="Genomic_DNA"/>
</dbReference>
<dbReference type="AlphaFoldDB" id="A0A3D1JJK7"/>
<sequence>MGMAGSRVRRVIGCGLALLWAALCLCWGGEQVLASGGTRYVAMDGMDAGNDCLAQALPCRSISRAISVAGEGDVIMVGAGVYDGPLVVKKSLTLRGSGPALTQVRGNGSGHILEVCGGSAVTPVQVSVEELRIGEGSATEGGGVWTSAEQLTLRRVEISNNRGRDRGGGLFCQGGRVEGEMVILSGNDAPEGAGLFISAGCTFDLHESAIFQHNQSSGTVITAGGVLALTNVSAGFNAGTALKVLSGGQVNLNHVTLGWNGLEVDGVREVQVLAGGQARLANTLVHHPDGMNCSGSAEELTSLGYNLSDDDTCNFTAGGDLAGVDALLTGMEYNGGVTPTFALRRESPAVDAGDPLESTPWVDQRGKARRRDGNGDGVARADIGAFEFPIFEFMLPLVIRAPGF</sequence>
<proteinExistence type="predicted"/>
<dbReference type="InterPro" id="IPR059226">
    <property type="entry name" value="Choice_anch_Q_dom"/>
</dbReference>